<dbReference type="RefSeq" id="WP_054066042.1">
    <property type="nucleotide sequence ID" value="NZ_CP020121.1"/>
</dbReference>
<dbReference type="Proteomes" id="UP000242792">
    <property type="component" value="Chromosome"/>
</dbReference>
<reference evidence="1 2" key="1">
    <citation type="submission" date="2017-03" db="EMBL/GenBank/DDBJ databases">
        <title>Rapid Whole Genome Sequencing of Comamonas kerstersii Causing Continuous ambulatory Peritoneal Dialysis-Associated Peritonitis.</title>
        <authorList>
            <person name="Zheng B."/>
        </authorList>
    </citation>
    <scope>NUCLEOTIDE SEQUENCE [LARGE SCALE GENOMIC DNA]</scope>
    <source>
        <strain evidence="1 2">8943</strain>
    </source>
</reference>
<dbReference type="OrthoDB" id="7067855at2"/>
<name>A0A1V0BI11_9BURK</name>
<evidence type="ECO:0000313" key="2">
    <source>
        <dbReference type="Proteomes" id="UP000242792"/>
    </source>
</evidence>
<sequence>MNPITRLLYAAQFEQIQFDVEREVGRVLDPFKVAEHLIAKGLQPNSIEEAIQHLDEQFLSQFPAFNERIILERTILPPELPVFVRKKQYKVNGEVWTVHQNDADPFPSSPHAHNYDQNLVMHLGNGKLYRKRDFVAAARRKDFLQLRSLIKTVPLPPLENDG</sequence>
<accession>A0A1V0BI11</accession>
<protein>
    <submittedName>
        <fullName evidence="1">Uncharacterized protein</fullName>
    </submittedName>
</protein>
<evidence type="ECO:0000313" key="1">
    <source>
        <dbReference type="EMBL" id="AQZ99579.1"/>
    </source>
</evidence>
<organism evidence="1 2">
    <name type="scientific">Comamonas kerstersii</name>
    <dbReference type="NCBI Taxonomy" id="225992"/>
    <lineage>
        <taxon>Bacteria</taxon>
        <taxon>Pseudomonadati</taxon>
        <taxon>Pseudomonadota</taxon>
        <taxon>Betaproteobacteria</taxon>
        <taxon>Burkholderiales</taxon>
        <taxon>Comamonadaceae</taxon>
        <taxon>Comamonas</taxon>
    </lineage>
</organism>
<dbReference type="GeneID" id="83040878"/>
<proteinExistence type="predicted"/>
<dbReference type="KEGG" id="cke:B5M06_16355"/>
<gene>
    <name evidence="1" type="ORF">B5M06_16355</name>
</gene>
<dbReference type="EMBL" id="CP020121">
    <property type="protein sequence ID" value="AQZ99579.1"/>
    <property type="molecule type" value="Genomic_DNA"/>
</dbReference>
<dbReference type="AlphaFoldDB" id="A0A1V0BI11"/>